<gene>
    <name evidence="1" type="ORF">OESDEN_07685</name>
</gene>
<proteinExistence type="predicted"/>
<dbReference type="Proteomes" id="UP000053660">
    <property type="component" value="Unassembled WGS sequence"/>
</dbReference>
<accession>A0A0B1T8E6</accession>
<dbReference type="EMBL" id="KN551360">
    <property type="protein sequence ID" value="KHJ92431.1"/>
    <property type="molecule type" value="Genomic_DNA"/>
</dbReference>
<evidence type="ECO:0000313" key="2">
    <source>
        <dbReference type="Proteomes" id="UP000053660"/>
    </source>
</evidence>
<name>A0A0B1T8E6_OESDE</name>
<keyword evidence="2" id="KW-1185">Reference proteome</keyword>
<dbReference type="OrthoDB" id="411145at2759"/>
<sequence length="63" mass="7330">MLLSDVFEGIMKITLRRVPDEEKTAAENILSEKILALFEDMVSFAERNRKLMKQCRTQTDDNP</sequence>
<reference evidence="1 2" key="1">
    <citation type="submission" date="2014-03" db="EMBL/GenBank/DDBJ databases">
        <title>Draft genome of the hookworm Oesophagostomum dentatum.</title>
        <authorList>
            <person name="Mitreva M."/>
        </authorList>
    </citation>
    <scope>NUCLEOTIDE SEQUENCE [LARGE SCALE GENOMIC DNA]</scope>
    <source>
        <strain evidence="1 2">OD-Hann</strain>
    </source>
</reference>
<dbReference type="AlphaFoldDB" id="A0A0B1T8E6"/>
<organism evidence="1 2">
    <name type="scientific">Oesophagostomum dentatum</name>
    <name type="common">Nodular worm</name>
    <dbReference type="NCBI Taxonomy" id="61180"/>
    <lineage>
        <taxon>Eukaryota</taxon>
        <taxon>Metazoa</taxon>
        <taxon>Ecdysozoa</taxon>
        <taxon>Nematoda</taxon>
        <taxon>Chromadorea</taxon>
        <taxon>Rhabditida</taxon>
        <taxon>Rhabditina</taxon>
        <taxon>Rhabditomorpha</taxon>
        <taxon>Strongyloidea</taxon>
        <taxon>Strongylidae</taxon>
        <taxon>Oesophagostomum</taxon>
    </lineage>
</organism>
<evidence type="ECO:0000313" key="1">
    <source>
        <dbReference type="EMBL" id="KHJ92431.1"/>
    </source>
</evidence>
<protein>
    <submittedName>
        <fullName evidence="1">Uncharacterized protein</fullName>
    </submittedName>
</protein>